<dbReference type="PROSITE" id="PS50181">
    <property type="entry name" value="FBOX"/>
    <property type="match status" value="1"/>
</dbReference>
<evidence type="ECO:0000313" key="3">
    <source>
        <dbReference type="Proteomes" id="UP000799424"/>
    </source>
</evidence>
<evidence type="ECO:0000313" key="2">
    <source>
        <dbReference type="EMBL" id="KAF2828260.1"/>
    </source>
</evidence>
<dbReference type="SUPFAM" id="SSF81383">
    <property type="entry name" value="F-box domain"/>
    <property type="match status" value="1"/>
</dbReference>
<dbReference type="EMBL" id="MU006223">
    <property type="protein sequence ID" value="KAF2828260.1"/>
    <property type="molecule type" value="Genomic_DNA"/>
</dbReference>
<dbReference type="Proteomes" id="UP000799424">
    <property type="component" value="Unassembled WGS sequence"/>
</dbReference>
<feature type="domain" description="F-box" evidence="1">
    <location>
        <begin position="1"/>
        <end position="35"/>
    </location>
</feature>
<gene>
    <name evidence="2" type="ORF">CC86DRAFT_454890</name>
</gene>
<proteinExistence type="predicted"/>
<evidence type="ECO:0000259" key="1">
    <source>
        <dbReference type="PROSITE" id="PS50181"/>
    </source>
</evidence>
<organism evidence="2 3">
    <name type="scientific">Ophiobolus disseminans</name>
    <dbReference type="NCBI Taxonomy" id="1469910"/>
    <lineage>
        <taxon>Eukaryota</taxon>
        <taxon>Fungi</taxon>
        <taxon>Dikarya</taxon>
        <taxon>Ascomycota</taxon>
        <taxon>Pezizomycotina</taxon>
        <taxon>Dothideomycetes</taxon>
        <taxon>Pleosporomycetidae</taxon>
        <taxon>Pleosporales</taxon>
        <taxon>Pleosporineae</taxon>
        <taxon>Phaeosphaeriaceae</taxon>
        <taxon>Ophiobolus</taxon>
    </lineage>
</organism>
<dbReference type="InterPro" id="IPR001810">
    <property type="entry name" value="F-box_dom"/>
</dbReference>
<keyword evidence="3" id="KW-1185">Reference proteome</keyword>
<sequence length="78" mass="9016">MDSLPPELHHQLCEYLPQKDLPSYRLVNRVFSDLLPHRNPGFPFCLSQLSAHARLGYKLMGHRCGKLQLQQVQSPRHA</sequence>
<dbReference type="AlphaFoldDB" id="A0A6A7A4M4"/>
<accession>A0A6A7A4M4</accession>
<dbReference type="Pfam" id="PF00646">
    <property type="entry name" value="F-box"/>
    <property type="match status" value="1"/>
</dbReference>
<reference evidence="2" key="1">
    <citation type="journal article" date="2020" name="Stud. Mycol.">
        <title>101 Dothideomycetes genomes: a test case for predicting lifestyles and emergence of pathogens.</title>
        <authorList>
            <person name="Haridas S."/>
            <person name="Albert R."/>
            <person name="Binder M."/>
            <person name="Bloem J."/>
            <person name="Labutti K."/>
            <person name="Salamov A."/>
            <person name="Andreopoulos B."/>
            <person name="Baker S."/>
            <person name="Barry K."/>
            <person name="Bills G."/>
            <person name="Bluhm B."/>
            <person name="Cannon C."/>
            <person name="Castanera R."/>
            <person name="Culley D."/>
            <person name="Daum C."/>
            <person name="Ezra D."/>
            <person name="Gonzalez J."/>
            <person name="Henrissat B."/>
            <person name="Kuo A."/>
            <person name="Liang C."/>
            <person name="Lipzen A."/>
            <person name="Lutzoni F."/>
            <person name="Magnuson J."/>
            <person name="Mondo S."/>
            <person name="Nolan M."/>
            <person name="Ohm R."/>
            <person name="Pangilinan J."/>
            <person name="Park H.-J."/>
            <person name="Ramirez L."/>
            <person name="Alfaro M."/>
            <person name="Sun H."/>
            <person name="Tritt A."/>
            <person name="Yoshinaga Y."/>
            <person name="Zwiers L.-H."/>
            <person name="Turgeon B."/>
            <person name="Goodwin S."/>
            <person name="Spatafora J."/>
            <person name="Crous P."/>
            <person name="Grigoriev I."/>
        </authorList>
    </citation>
    <scope>NUCLEOTIDE SEQUENCE</scope>
    <source>
        <strain evidence="2">CBS 113818</strain>
    </source>
</reference>
<protein>
    <recommendedName>
        <fullName evidence="1">F-box domain-containing protein</fullName>
    </recommendedName>
</protein>
<name>A0A6A7A4M4_9PLEO</name>
<dbReference type="InterPro" id="IPR036047">
    <property type="entry name" value="F-box-like_dom_sf"/>
</dbReference>